<sequence length="60" mass="5989">MVIGAVVPDVAVGGGCEAGELVLVPGVHAASADTASNAAHQLLRRRIVGVARLWAPMSNG</sequence>
<dbReference type="AlphaFoldDB" id="A0A1V3XNT6"/>
<accession>A0A1V3XNT6</accession>
<proteinExistence type="predicted"/>
<name>A0A1V3XNT6_MYCKA</name>
<dbReference type="Proteomes" id="UP000188532">
    <property type="component" value="Unassembled WGS sequence"/>
</dbReference>
<protein>
    <submittedName>
        <fullName evidence="1">Uncharacterized protein</fullName>
    </submittedName>
</protein>
<organism evidence="1 2">
    <name type="scientific">Mycobacterium kansasii</name>
    <dbReference type="NCBI Taxonomy" id="1768"/>
    <lineage>
        <taxon>Bacteria</taxon>
        <taxon>Bacillati</taxon>
        <taxon>Actinomycetota</taxon>
        <taxon>Actinomycetes</taxon>
        <taxon>Mycobacteriales</taxon>
        <taxon>Mycobacteriaceae</taxon>
        <taxon>Mycobacterium</taxon>
    </lineage>
</organism>
<reference evidence="1 2" key="1">
    <citation type="submission" date="2017-02" db="EMBL/GenBank/DDBJ databases">
        <title>Complete genome sequences of Mycobacterium kansasii strains isolated from rhesus macaques.</title>
        <authorList>
            <person name="Panda A."/>
            <person name="Nagaraj S."/>
            <person name="Zhao X."/>
            <person name="Tettelin H."/>
            <person name="Detolla L.J."/>
        </authorList>
    </citation>
    <scope>NUCLEOTIDE SEQUENCE [LARGE SCALE GENOMIC DNA]</scope>
    <source>
        <strain evidence="1 2">11-3469</strain>
    </source>
</reference>
<evidence type="ECO:0000313" key="1">
    <source>
        <dbReference type="EMBL" id="OOK80740.1"/>
    </source>
</evidence>
<evidence type="ECO:0000313" key="2">
    <source>
        <dbReference type="Proteomes" id="UP000188532"/>
    </source>
</evidence>
<comment type="caution">
    <text evidence="1">The sequence shown here is derived from an EMBL/GenBank/DDBJ whole genome shotgun (WGS) entry which is preliminary data.</text>
</comment>
<dbReference type="EMBL" id="MVBN01000002">
    <property type="protein sequence ID" value="OOK80740.1"/>
    <property type="molecule type" value="Genomic_DNA"/>
</dbReference>
<gene>
    <name evidence="1" type="ORF">BZL29_2657</name>
</gene>